<feature type="transmembrane region" description="Helical" evidence="6">
    <location>
        <begin position="174"/>
        <end position="198"/>
    </location>
</feature>
<sequence>MKLFLQKYSVMINNTLYLFLLKGVAIILPIFVFPYLIYKLGDQQYGKIMWAFAISEIFIVFIKFGFDTLIVKVVSENRNKKEILSNIISYVTFLKTILFIAVSIVLIFLLQIDKFFDNLDIFVAFAFFIFFESMFPVWYFQGIENMKYIAIVTALSKMIFAIGVFIFVKQTSDYIIVPILYSATSFIAFIIGYYVMVVKHKLSLNLICLKKRYFSLKDCFFIFLSNVVTMLRTRLLIILIENYIGHAGVGYFDLSLRVVNTILSPFHILTQVVYPHIALTRNILFVKKILLFLFFTSFGLFILFFFGADMLIKALNINVLEFKILFQILILTVPIGAISFFLSNNILIIFNKIDKNLLIVFISFLIFLLSLVCLNKNSLNSYAYSLIIYSTLELAFRFFLSFKIIFKTSYNK</sequence>
<dbReference type="EMBL" id="CAJHOE010000001">
    <property type="protein sequence ID" value="CAD7287303.1"/>
    <property type="molecule type" value="Genomic_DNA"/>
</dbReference>
<dbReference type="Pfam" id="PF01943">
    <property type="entry name" value="Polysacc_synt"/>
    <property type="match status" value="1"/>
</dbReference>
<feature type="transmembrane region" description="Helical" evidence="6">
    <location>
        <begin position="48"/>
        <end position="66"/>
    </location>
</feature>
<feature type="transmembrane region" description="Helical" evidence="6">
    <location>
        <begin position="324"/>
        <end position="350"/>
    </location>
</feature>
<feature type="transmembrane region" description="Helical" evidence="6">
    <location>
        <begin position="121"/>
        <end position="141"/>
    </location>
</feature>
<proteinExistence type="predicted"/>
<keyword evidence="5 6" id="KW-0472">Membrane</keyword>
<evidence type="ECO:0000256" key="5">
    <source>
        <dbReference type="ARBA" id="ARBA00023136"/>
    </source>
</evidence>
<keyword evidence="4 6" id="KW-1133">Transmembrane helix</keyword>
<dbReference type="InterPro" id="IPR002797">
    <property type="entry name" value="Polysacc_synth"/>
</dbReference>
<dbReference type="Proteomes" id="UP000789359">
    <property type="component" value="Unassembled WGS sequence"/>
</dbReference>
<comment type="subcellular location">
    <subcellularLocation>
        <location evidence="1">Cell membrane</location>
        <topology evidence="1">Multi-pass membrane protein</topology>
    </subcellularLocation>
</comment>
<feature type="transmembrane region" description="Helical" evidence="6">
    <location>
        <begin position="357"/>
        <end position="374"/>
    </location>
</feature>
<feature type="transmembrane region" description="Helical" evidence="6">
    <location>
        <begin position="258"/>
        <end position="277"/>
    </location>
</feature>
<reference evidence="7 8" key="1">
    <citation type="submission" date="2020-11" db="EMBL/GenBank/DDBJ databases">
        <authorList>
            <person name="Peeters C."/>
        </authorList>
    </citation>
    <scope>NUCLEOTIDE SEQUENCE [LARGE SCALE GENOMIC DNA]</scope>
    <source>
        <strain evidence="7 8">LMG 8286</strain>
    </source>
</reference>
<evidence type="ECO:0000256" key="2">
    <source>
        <dbReference type="ARBA" id="ARBA00022475"/>
    </source>
</evidence>
<evidence type="ECO:0000256" key="4">
    <source>
        <dbReference type="ARBA" id="ARBA00022989"/>
    </source>
</evidence>
<feature type="transmembrane region" description="Helical" evidence="6">
    <location>
        <begin position="386"/>
        <end position="406"/>
    </location>
</feature>
<feature type="transmembrane region" description="Helical" evidence="6">
    <location>
        <begin position="289"/>
        <end position="312"/>
    </location>
</feature>
<gene>
    <name evidence="7" type="ORF">LMG8286_00922</name>
</gene>
<evidence type="ECO:0000313" key="7">
    <source>
        <dbReference type="EMBL" id="CAD7287303.1"/>
    </source>
</evidence>
<keyword evidence="2" id="KW-1003">Cell membrane</keyword>
<feature type="transmembrane region" description="Helical" evidence="6">
    <location>
        <begin position="87"/>
        <end position="109"/>
    </location>
</feature>
<name>A0ABN7K7F6_9BACT</name>
<keyword evidence="3 6" id="KW-0812">Transmembrane</keyword>
<protein>
    <recommendedName>
        <fullName evidence="9">Flippase</fullName>
    </recommendedName>
</protein>
<keyword evidence="8" id="KW-1185">Reference proteome</keyword>
<dbReference type="PANTHER" id="PTHR30250">
    <property type="entry name" value="PST FAMILY PREDICTED COLANIC ACID TRANSPORTER"/>
    <property type="match status" value="1"/>
</dbReference>
<evidence type="ECO:0000313" key="8">
    <source>
        <dbReference type="Proteomes" id="UP000789359"/>
    </source>
</evidence>
<evidence type="ECO:0000256" key="6">
    <source>
        <dbReference type="SAM" id="Phobius"/>
    </source>
</evidence>
<feature type="transmembrane region" description="Helical" evidence="6">
    <location>
        <begin position="219"/>
        <end position="238"/>
    </location>
</feature>
<feature type="transmembrane region" description="Helical" evidence="6">
    <location>
        <begin position="16"/>
        <end position="36"/>
    </location>
</feature>
<accession>A0ABN7K7F6</accession>
<feature type="transmembrane region" description="Helical" evidence="6">
    <location>
        <begin position="148"/>
        <end position="168"/>
    </location>
</feature>
<comment type="caution">
    <text evidence="7">The sequence shown here is derived from an EMBL/GenBank/DDBJ whole genome shotgun (WGS) entry which is preliminary data.</text>
</comment>
<dbReference type="InterPro" id="IPR050833">
    <property type="entry name" value="Poly_Biosynth_Transport"/>
</dbReference>
<dbReference type="RefSeq" id="WP_230056665.1">
    <property type="nucleotide sequence ID" value="NZ_CAJHOE010000001.1"/>
</dbReference>
<organism evidence="7 8">
    <name type="scientific">Campylobacter suis</name>
    <dbReference type="NCBI Taxonomy" id="2790657"/>
    <lineage>
        <taxon>Bacteria</taxon>
        <taxon>Pseudomonadati</taxon>
        <taxon>Campylobacterota</taxon>
        <taxon>Epsilonproteobacteria</taxon>
        <taxon>Campylobacterales</taxon>
        <taxon>Campylobacteraceae</taxon>
        <taxon>Campylobacter</taxon>
    </lineage>
</organism>
<dbReference type="PANTHER" id="PTHR30250:SF11">
    <property type="entry name" value="O-ANTIGEN TRANSPORTER-RELATED"/>
    <property type="match status" value="1"/>
</dbReference>
<evidence type="ECO:0008006" key="9">
    <source>
        <dbReference type="Google" id="ProtNLM"/>
    </source>
</evidence>
<evidence type="ECO:0000256" key="3">
    <source>
        <dbReference type="ARBA" id="ARBA00022692"/>
    </source>
</evidence>
<evidence type="ECO:0000256" key="1">
    <source>
        <dbReference type="ARBA" id="ARBA00004651"/>
    </source>
</evidence>